<organism evidence="2 3">
    <name type="scientific">Luteibacter flocculans</name>
    <dbReference type="NCBI Taxonomy" id="2780091"/>
    <lineage>
        <taxon>Bacteria</taxon>
        <taxon>Pseudomonadati</taxon>
        <taxon>Pseudomonadota</taxon>
        <taxon>Gammaproteobacteria</taxon>
        <taxon>Lysobacterales</taxon>
        <taxon>Rhodanobacteraceae</taxon>
        <taxon>Luteibacter</taxon>
    </lineage>
</organism>
<name>A0ABY4T5T4_9GAMM</name>
<evidence type="ECO:0000313" key="2">
    <source>
        <dbReference type="EMBL" id="URL60257.1"/>
    </source>
</evidence>
<reference evidence="2" key="1">
    <citation type="submission" date="2020-10" db="EMBL/GenBank/DDBJ databases">
        <title>Whole-genome sequence of Luteibacter sp. EIF3.</title>
        <authorList>
            <person name="Friedrich I."/>
            <person name="Hertel R."/>
            <person name="Daniel R."/>
        </authorList>
    </citation>
    <scope>NUCLEOTIDE SEQUENCE</scope>
    <source>
        <strain evidence="2">EIF3</strain>
    </source>
</reference>
<dbReference type="Pfam" id="PF01244">
    <property type="entry name" value="Peptidase_M19"/>
    <property type="match status" value="1"/>
</dbReference>
<dbReference type="Gene3D" id="3.20.20.140">
    <property type="entry name" value="Metal-dependent hydrolases"/>
    <property type="match status" value="1"/>
</dbReference>
<keyword evidence="1" id="KW-0732">Signal</keyword>
<dbReference type="Proteomes" id="UP001056681">
    <property type="component" value="Chromosome"/>
</dbReference>
<sequence>MEARMKRILSLAFLLCSAGQAQDHPLTLDTHVDIPLSYMQDPKFDAGQDGVLKVDLPKMRRGGLDAAFFVIYVEQGPLTRAGYAKAVAQAKRKYDAIDLMVQRYPEQISLARTPGDVRANKTAGRLSAMIGIENAYSLGHDLKRLDVAYARGARYVGLVHVGNNDLCGSSLPRKELGDAPDSNLGLSEFGRAVVRRANALGMMVDVSHASDACVRDVLALSRAPIIASHSSSRAMTDHPRNLPDDLLAAIAAKGGVVQAVAYKEFLKKDPERAAAEKALQARVAKAAGDKDYDSEKHDYLPSYVEGMKAIQRDHPLATLDDFLDHIEHMVKVAGIDHVGIASDFDGGGEITGWMDASQTRNVTAGLKRRGFSDDDIAKLWSGNLLRVWAADEAASTQQNPMPVGQRREAWNDTHLYGYG</sequence>
<protein>
    <submittedName>
        <fullName evidence="2">Dipeptidase</fullName>
    </submittedName>
</protein>
<dbReference type="PANTHER" id="PTHR10443">
    <property type="entry name" value="MICROSOMAL DIPEPTIDASE"/>
    <property type="match status" value="1"/>
</dbReference>
<feature type="chain" id="PRO_5047233362" evidence="1">
    <location>
        <begin position="22"/>
        <end position="419"/>
    </location>
</feature>
<dbReference type="PANTHER" id="PTHR10443:SF12">
    <property type="entry name" value="DIPEPTIDASE"/>
    <property type="match status" value="1"/>
</dbReference>
<dbReference type="InterPro" id="IPR032466">
    <property type="entry name" value="Metal_Hydrolase"/>
</dbReference>
<evidence type="ECO:0000313" key="3">
    <source>
        <dbReference type="Proteomes" id="UP001056681"/>
    </source>
</evidence>
<dbReference type="Gene3D" id="1.10.287.650">
    <property type="entry name" value="L27 domain"/>
    <property type="match status" value="1"/>
</dbReference>
<dbReference type="InterPro" id="IPR008257">
    <property type="entry name" value="Pept_M19"/>
</dbReference>
<dbReference type="CDD" id="cd01301">
    <property type="entry name" value="rDP_like"/>
    <property type="match status" value="1"/>
</dbReference>
<gene>
    <name evidence="2" type="ORF">IM816_02880</name>
</gene>
<evidence type="ECO:0000256" key="1">
    <source>
        <dbReference type="SAM" id="SignalP"/>
    </source>
</evidence>
<dbReference type="SUPFAM" id="SSF51556">
    <property type="entry name" value="Metallo-dependent hydrolases"/>
    <property type="match status" value="1"/>
</dbReference>
<dbReference type="PROSITE" id="PS51365">
    <property type="entry name" value="RENAL_DIPEPTIDASE_2"/>
    <property type="match status" value="1"/>
</dbReference>
<accession>A0ABY4T5T4</accession>
<feature type="signal peptide" evidence="1">
    <location>
        <begin position="1"/>
        <end position="21"/>
    </location>
</feature>
<keyword evidence="3" id="KW-1185">Reference proteome</keyword>
<proteinExistence type="predicted"/>
<dbReference type="EMBL" id="CP063231">
    <property type="protein sequence ID" value="URL60257.1"/>
    <property type="molecule type" value="Genomic_DNA"/>
</dbReference>